<proteinExistence type="predicted"/>
<organism evidence="2 3">
    <name type="scientific">Dreissena polymorpha</name>
    <name type="common">Zebra mussel</name>
    <name type="synonym">Mytilus polymorpha</name>
    <dbReference type="NCBI Taxonomy" id="45954"/>
    <lineage>
        <taxon>Eukaryota</taxon>
        <taxon>Metazoa</taxon>
        <taxon>Spiralia</taxon>
        <taxon>Lophotrochozoa</taxon>
        <taxon>Mollusca</taxon>
        <taxon>Bivalvia</taxon>
        <taxon>Autobranchia</taxon>
        <taxon>Heteroconchia</taxon>
        <taxon>Euheterodonta</taxon>
        <taxon>Imparidentia</taxon>
        <taxon>Neoheterodontei</taxon>
        <taxon>Myida</taxon>
        <taxon>Dreissenoidea</taxon>
        <taxon>Dreissenidae</taxon>
        <taxon>Dreissena</taxon>
    </lineage>
</organism>
<dbReference type="Proteomes" id="UP000828390">
    <property type="component" value="Unassembled WGS sequence"/>
</dbReference>
<dbReference type="AlphaFoldDB" id="A0A9D4E0G3"/>
<feature type="region of interest" description="Disordered" evidence="1">
    <location>
        <begin position="1"/>
        <end position="27"/>
    </location>
</feature>
<protein>
    <submittedName>
        <fullName evidence="2">Uncharacterized protein</fullName>
    </submittedName>
</protein>
<evidence type="ECO:0000256" key="1">
    <source>
        <dbReference type="SAM" id="MobiDB-lite"/>
    </source>
</evidence>
<sequence>MQKVLDAKRSVRRKPDKEAKESGDEGDLLKFKRDKNKAYTVKKISMRKMDRISRKEMDEEY</sequence>
<accession>A0A9D4E0G3</accession>
<reference evidence="2" key="2">
    <citation type="submission" date="2020-11" db="EMBL/GenBank/DDBJ databases">
        <authorList>
            <person name="McCartney M.A."/>
            <person name="Auch B."/>
            <person name="Kono T."/>
            <person name="Mallez S."/>
            <person name="Becker A."/>
            <person name="Gohl D.M."/>
            <person name="Silverstein K.A.T."/>
            <person name="Koren S."/>
            <person name="Bechman K.B."/>
            <person name="Herman A."/>
            <person name="Abrahante J.E."/>
            <person name="Garbe J."/>
        </authorList>
    </citation>
    <scope>NUCLEOTIDE SEQUENCE</scope>
    <source>
        <strain evidence="2">Duluth1</strain>
        <tissue evidence="2">Whole animal</tissue>
    </source>
</reference>
<keyword evidence="3" id="KW-1185">Reference proteome</keyword>
<dbReference type="EMBL" id="JAIWYP010000009">
    <property type="protein sequence ID" value="KAH3769517.1"/>
    <property type="molecule type" value="Genomic_DNA"/>
</dbReference>
<reference evidence="2" key="1">
    <citation type="journal article" date="2019" name="bioRxiv">
        <title>The Genome of the Zebra Mussel, Dreissena polymorpha: A Resource for Invasive Species Research.</title>
        <authorList>
            <person name="McCartney M.A."/>
            <person name="Auch B."/>
            <person name="Kono T."/>
            <person name="Mallez S."/>
            <person name="Zhang Y."/>
            <person name="Obille A."/>
            <person name="Becker A."/>
            <person name="Abrahante J.E."/>
            <person name="Garbe J."/>
            <person name="Badalamenti J.P."/>
            <person name="Herman A."/>
            <person name="Mangelson H."/>
            <person name="Liachko I."/>
            <person name="Sullivan S."/>
            <person name="Sone E.D."/>
            <person name="Koren S."/>
            <person name="Silverstein K.A.T."/>
            <person name="Beckman K.B."/>
            <person name="Gohl D.M."/>
        </authorList>
    </citation>
    <scope>NUCLEOTIDE SEQUENCE</scope>
    <source>
        <strain evidence="2">Duluth1</strain>
        <tissue evidence="2">Whole animal</tissue>
    </source>
</reference>
<comment type="caution">
    <text evidence="2">The sequence shown here is derived from an EMBL/GenBank/DDBJ whole genome shotgun (WGS) entry which is preliminary data.</text>
</comment>
<evidence type="ECO:0000313" key="2">
    <source>
        <dbReference type="EMBL" id="KAH3769517.1"/>
    </source>
</evidence>
<evidence type="ECO:0000313" key="3">
    <source>
        <dbReference type="Proteomes" id="UP000828390"/>
    </source>
</evidence>
<name>A0A9D4E0G3_DREPO</name>
<gene>
    <name evidence="2" type="ORF">DPMN_170787</name>
</gene>